<dbReference type="Pfam" id="PF08030">
    <property type="entry name" value="NAD_binding_6"/>
    <property type="match status" value="1"/>
</dbReference>
<dbReference type="InterPro" id="IPR051410">
    <property type="entry name" value="Ferric/Cupric_Reductase"/>
</dbReference>
<dbReference type="CDD" id="cd06186">
    <property type="entry name" value="NOX_Duox_like_FAD_NADP"/>
    <property type="match status" value="1"/>
</dbReference>
<feature type="transmembrane region" description="Helical" evidence="11">
    <location>
        <begin position="101"/>
        <end position="121"/>
    </location>
</feature>
<dbReference type="GO" id="GO:0006879">
    <property type="term" value="P:intracellular iron ion homeostasis"/>
    <property type="evidence" value="ECO:0007669"/>
    <property type="project" value="TreeGrafter"/>
</dbReference>
<dbReference type="InterPro" id="IPR017927">
    <property type="entry name" value="FAD-bd_FR_type"/>
</dbReference>
<dbReference type="Pfam" id="PF01794">
    <property type="entry name" value="Ferric_reduct"/>
    <property type="match status" value="1"/>
</dbReference>
<feature type="domain" description="FAD-binding FR-type" evidence="12">
    <location>
        <begin position="237"/>
        <end position="347"/>
    </location>
</feature>
<keyword evidence="4 11" id="KW-0812">Transmembrane</keyword>
<evidence type="ECO:0000256" key="10">
    <source>
        <dbReference type="SAM" id="MobiDB-lite"/>
    </source>
</evidence>
<organism evidence="13 14">
    <name type="scientific">Exophiala oligosperma</name>
    <dbReference type="NCBI Taxonomy" id="215243"/>
    <lineage>
        <taxon>Eukaryota</taxon>
        <taxon>Fungi</taxon>
        <taxon>Dikarya</taxon>
        <taxon>Ascomycota</taxon>
        <taxon>Pezizomycotina</taxon>
        <taxon>Eurotiomycetes</taxon>
        <taxon>Chaetothyriomycetidae</taxon>
        <taxon>Chaetothyriales</taxon>
        <taxon>Herpotrichiellaceae</taxon>
        <taxon>Exophiala</taxon>
    </lineage>
</organism>
<accession>A0A0D2A8L4</accession>
<evidence type="ECO:0000256" key="9">
    <source>
        <dbReference type="ARBA" id="ARBA00023136"/>
    </source>
</evidence>
<dbReference type="PANTHER" id="PTHR32361:SF26">
    <property type="entry name" value="FAD-BINDING 8 DOMAIN-CONTAINING PROTEIN-RELATED"/>
    <property type="match status" value="1"/>
</dbReference>
<dbReference type="GO" id="GO:0005886">
    <property type="term" value="C:plasma membrane"/>
    <property type="evidence" value="ECO:0007669"/>
    <property type="project" value="TreeGrafter"/>
</dbReference>
<dbReference type="PANTHER" id="PTHR32361">
    <property type="entry name" value="FERRIC/CUPRIC REDUCTASE TRANSMEMBRANE COMPONENT"/>
    <property type="match status" value="1"/>
</dbReference>
<evidence type="ECO:0000256" key="8">
    <source>
        <dbReference type="ARBA" id="ARBA00023065"/>
    </source>
</evidence>
<dbReference type="GeneID" id="27363158"/>
<evidence type="ECO:0000259" key="12">
    <source>
        <dbReference type="PROSITE" id="PS51384"/>
    </source>
</evidence>
<evidence type="ECO:0000256" key="4">
    <source>
        <dbReference type="ARBA" id="ARBA00022692"/>
    </source>
</evidence>
<feature type="transmembrane region" description="Helical" evidence="11">
    <location>
        <begin position="53"/>
        <end position="81"/>
    </location>
</feature>
<dbReference type="Proteomes" id="UP000053342">
    <property type="component" value="Unassembled WGS sequence"/>
</dbReference>
<dbReference type="SUPFAM" id="SSF52343">
    <property type="entry name" value="Ferredoxin reductase-like, C-terminal NADP-linked domain"/>
    <property type="match status" value="1"/>
</dbReference>
<evidence type="ECO:0000313" key="13">
    <source>
        <dbReference type="EMBL" id="KIW36666.1"/>
    </source>
</evidence>
<keyword evidence="7" id="KW-0560">Oxidoreductase</keyword>
<gene>
    <name evidence="13" type="ORF">PV06_11084</name>
</gene>
<name>A0A0D2A8L4_9EURO</name>
<dbReference type="PROSITE" id="PS51384">
    <property type="entry name" value="FAD_FR"/>
    <property type="match status" value="1"/>
</dbReference>
<keyword evidence="8" id="KW-0406">Ion transport</keyword>
<dbReference type="GO" id="GO:0015677">
    <property type="term" value="P:copper ion import"/>
    <property type="evidence" value="ECO:0007669"/>
    <property type="project" value="TreeGrafter"/>
</dbReference>
<comment type="subcellular location">
    <subcellularLocation>
        <location evidence="1">Membrane</location>
        <topology evidence="1">Multi-pass membrane protein</topology>
    </subcellularLocation>
</comment>
<reference evidence="13 14" key="1">
    <citation type="submission" date="2015-01" db="EMBL/GenBank/DDBJ databases">
        <title>The Genome Sequence of Exophiala oligosperma CBS72588.</title>
        <authorList>
            <consortium name="The Broad Institute Genomics Platform"/>
            <person name="Cuomo C."/>
            <person name="de Hoog S."/>
            <person name="Gorbushina A."/>
            <person name="Stielow B."/>
            <person name="Teixiera M."/>
            <person name="Abouelleil A."/>
            <person name="Chapman S.B."/>
            <person name="Priest M."/>
            <person name="Young S.K."/>
            <person name="Wortman J."/>
            <person name="Nusbaum C."/>
            <person name="Birren B."/>
        </authorList>
    </citation>
    <scope>NUCLEOTIDE SEQUENCE [LARGE SCALE GENOMIC DNA]</scope>
    <source>
        <strain evidence="13 14">CBS 72588</strain>
    </source>
</reference>
<evidence type="ECO:0000256" key="11">
    <source>
        <dbReference type="SAM" id="Phobius"/>
    </source>
</evidence>
<feature type="transmembrane region" description="Helical" evidence="11">
    <location>
        <begin position="128"/>
        <end position="146"/>
    </location>
</feature>
<dbReference type="OrthoDB" id="4112385at2759"/>
<evidence type="ECO:0000256" key="1">
    <source>
        <dbReference type="ARBA" id="ARBA00004141"/>
    </source>
</evidence>
<evidence type="ECO:0000256" key="6">
    <source>
        <dbReference type="ARBA" id="ARBA00022989"/>
    </source>
</evidence>
<dbReference type="InterPro" id="IPR013130">
    <property type="entry name" value="Fe3_Rdtase_TM_dom"/>
</dbReference>
<evidence type="ECO:0000256" key="7">
    <source>
        <dbReference type="ARBA" id="ARBA00023002"/>
    </source>
</evidence>
<sequence length="581" mass="64892">MDTTQIYAVVITGITLVFLLRTGVSSFAPRLIATISRIHQYLSYTYVLNRHAFMGPWTVTAVLLRVIYLAVNVVCLGVGVADLSHAGRRAGTLSVINLGPLLSGLHLNFLADLLGLSVGAVRAAHRTVSFVAFGLAAFHVIVVAVTERALFRRELEKPSVVIAALAFCILIITPRSLVQKASYEIFIRLHQILSLLCAASIWQHLSSVRCPDRLYLLIFLALMAVAFACEAVLVLVRNGWSFRQRSRVTVTNSCGMLKLKVHLCKPLKIEPGQYINLWVPSVGLGAFWQSHPFMVASWSTEAQECLEIFIQPRRGLTRDLLHIARPDGPLVCKWAMFSGPHGNTVAVGEHETVVLIADGVGIASQVPYLKKLIHGYHNRRVITRRIHLIWQISDIDVGIAAQPFVNDVLDEDKLESGGILQVSIYVNLDDISKISFGRRSTVYPGKANFDQLVKSELAFNGERQHDRMKGFPGSLPSTPIPAEYRTQYVPDLARRSALSEYSTDEFMQPWTNVPLQSERSGLNPLTQDKRQMSELRQTSQGSTLILMSAFAETRDVLRRLARRHLHEKVTLVETDFQPFKR</sequence>
<feature type="transmembrane region" description="Helical" evidence="11">
    <location>
        <begin position="158"/>
        <end position="178"/>
    </location>
</feature>
<keyword evidence="14" id="KW-1185">Reference proteome</keyword>
<dbReference type="EMBL" id="KN847350">
    <property type="protein sequence ID" value="KIW36666.1"/>
    <property type="molecule type" value="Genomic_DNA"/>
</dbReference>
<comment type="similarity">
    <text evidence="2">Belongs to the ferric reductase (FRE) family.</text>
</comment>
<protein>
    <recommendedName>
        <fullName evidence="12">FAD-binding FR-type domain-containing protein</fullName>
    </recommendedName>
</protein>
<feature type="compositionally biased region" description="Polar residues" evidence="10">
    <location>
        <begin position="517"/>
        <end position="526"/>
    </location>
</feature>
<keyword evidence="5" id="KW-0249">Electron transport</keyword>
<dbReference type="GO" id="GO:0000293">
    <property type="term" value="F:ferric-chelate reductase activity"/>
    <property type="evidence" value="ECO:0007669"/>
    <property type="project" value="UniProtKB-ARBA"/>
</dbReference>
<evidence type="ECO:0000256" key="2">
    <source>
        <dbReference type="ARBA" id="ARBA00006278"/>
    </source>
</evidence>
<keyword evidence="9 11" id="KW-0472">Membrane</keyword>
<dbReference type="InterPro" id="IPR013112">
    <property type="entry name" value="FAD-bd_8"/>
</dbReference>
<dbReference type="Pfam" id="PF08022">
    <property type="entry name" value="FAD_binding_8"/>
    <property type="match status" value="1"/>
</dbReference>
<proteinExistence type="inferred from homology"/>
<evidence type="ECO:0000256" key="5">
    <source>
        <dbReference type="ARBA" id="ARBA00022982"/>
    </source>
</evidence>
<dbReference type="HOGENOM" id="CLU_010365_8_1_1"/>
<keyword evidence="6 11" id="KW-1133">Transmembrane helix</keyword>
<evidence type="ECO:0000256" key="3">
    <source>
        <dbReference type="ARBA" id="ARBA00022448"/>
    </source>
</evidence>
<feature type="region of interest" description="Disordered" evidence="10">
    <location>
        <begin position="517"/>
        <end position="538"/>
    </location>
</feature>
<dbReference type="InterPro" id="IPR039261">
    <property type="entry name" value="FNR_nucleotide-bd"/>
</dbReference>
<evidence type="ECO:0000313" key="14">
    <source>
        <dbReference type="Proteomes" id="UP000053342"/>
    </source>
</evidence>
<dbReference type="VEuPathDB" id="FungiDB:PV06_11084"/>
<dbReference type="STRING" id="215243.A0A0D2A8L4"/>
<keyword evidence="3" id="KW-0813">Transport</keyword>
<dbReference type="AlphaFoldDB" id="A0A0D2A8L4"/>
<dbReference type="GO" id="GO:0006826">
    <property type="term" value="P:iron ion transport"/>
    <property type="evidence" value="ECO:0007669"/>
    <property type="project" value="TreeGrafter"/>
</dbReference>
<dbReference type="InterPro" id="IPR013121">
    <property type="entry name" value="Fe_red_NAD-bd_6"/>
</dbReference>
<feature type="transmembrane region" description="Helical" evidence="11">
    <location>
        <begin position="6"/>
        <end position="32"/>
    </location>
</feature>
<feature type="transmembrane region" description="Helical" evidence="11">
    <location>
        <begin position="214"/>
        <end position="236"/>
    </location>
</feature>
<dbReference type="RefSeq" id="XP_016256882.1">
    <property type="nucleotide sequence ID" value="XM_016412701.1"/>
</dbReference>
<dbReference type="Gene3D" id="3.40.50.80">
    <property type="entry name" value="Nucleotide-binding domain of ferredoxin-NADP reductase (FNR) module"/>
    <property type="match status" value="1"/>
</dbReference>